<proteinExistence type="predicted"/>
<reference evidence="1" key="1">
    <citation type="submission" date="2023-06" db="EMBL/GenBank/DDBJ databases">
        <authorList>
            <person name="Kurt Z."/>
        </authorList>
    </citation>
    <scope>NUCLEOTIDE SEQUENCE</scope>
</reference>
<dbReference type="Proteomes" id="UP001642409">
    <property type="component" value="Unassembled WGS sequence"/>
</dbReference>
<evidence type="ECO:0000313" key="3">
    <source>
        <dbReference type="Proteomes" id="UP001642409"/>
    </source>
</evidence>
<comment type="caution">
    <text evidence="1">The sequence shown here is derived from an EMBL/GenBank/DDBJ whole genome shotgun (WGS) entry which is preliminary data.</text>
</comment>
<evidence type="ECO:0000313" key="1">
    <source>
        <dbReference type="EMBL" id="CAI9938246.1"/>
    </source>
</evidence>
<dbReference type="AlphaFoldDB" id="A0AA86U3B2"/>
<protein>
    <submittedName>
        <fullName evidence="2">Hypothetical_protein</fullName>
    </submittedName>
</protein>
<name>A0AA86U3B2_9EUKA</name>
<organism evidence="1">
    <name type="scientific">Hexamita inflata</name>
    <dbReference type="NCBI Taxonomy" id="28002"/>
    <lineage>
        <taxon>Eukaryota</taxon>
        <taxon>Metamonada</taxon>
        <taxon>Diplomonadida</taxon>
        <taxon>Hexamitidae</taxon>
        <taxon>Hexamitinae</taxon>
        <taxon>Hexamita</taxon>
    </lineage>
</organism>
<dbReference type="EMBL" id="CATOUU010000654">
    <property type="protein sequence ID" value="CAI9938246.1"/>
    <property type="molecule type" value="Genomic_DNA"/>
</dbReference>
<reference evidence="2 3" key="2">
    <citation type="submission" date="2024-07" db="EMBL/GenBank/DDBJ databases">
        <authorList>
            <person name="Akdeniz Z."/>
        </authorList>
    </citation>
    <scope>NUCLEOTIDE SEQUENCE [LARGE SCALE GENOMIC DNA]</scope>
</reference>
<accession>A0AA86U3B2</accession>
<evidence type="ECO:0000313" key="2">
    <source>
        <dbReference type="EMBL" id="CAL5990521.1"/>
    </source>
</evidence>
<keyword evidence="3" id="KW-1185">Reference proteome</keyword>
<gene>
    <name evidence="2" type="ORF">HINF_LOCUS11384</name>
    <name evidence="1" type="ORF">HINF_LOCUS25891</name>
</gene>
<sequence length="153" mass="18205">MDNSVDRARQVITDQFIIDYLCTELDMELEPNRVRAHQTQEIQIRDKLLVSEMKALDDLAETMMELITHVYSSNENVDQVELDKFAKVKKFWVDIQRCLLRETYWRNIDIMAARQSDYHTCNEAQGIQGRLFQKSDLEIEYKLLNFVKKKDPE</sequence>
<dbReference type="EMBL" id="CAXDID020000025">
    <property type="protein sequence ID" value="CAL5990521.1"/>
    <property type="molecule type" value="Genomic_DNA"/>
</dbReference>